<keyword evidence="5" id="KW-0408">Iron</keyword>
<sequence>MGKQHMERRDFIKTLGVMGGTVLSGRKLHAEQKAKADDKEFVGILVDTTRCVGCQACSEACAEAHGLPEPDLDEEITMQRKTSTTQWTVIRGDEDKEIYVKTQCMHCNQPACASACPTQAMYKTPEGPVIWREDKCMGCRFCMISCPFDIPKFEYDSPIPKIQKCIMCWDRLQEGEEPACTETCPEEAIIFGKRRNLLEEARSRIYNNPDDYVHYIYGENEAGGTGYIYLSAIPFEELGFRTDIDKKAYPELTTEFLYSVPVILTLWPAFLLALNKATKPDEENEESED</sequence>
<feature type="domain" description="4Fe-4S ferredoxin-type" evidence="7">
    <location>
        <begin position="42"/>
        <end position="70"/>
    </location>
</feature>
<keyword evidence="2" id="KW-0004">4Fe-4S</keyword>
<dbReference type="GO" id="GO:0046872">
    <property type="term" value="F:metal ion binding"/>
    <property type="evidence" value="ECO:0007669"/>
    <property type="project" value="UniProtKB-KW"/>
</dbReference>
<dbReference type="GO" id="GO:0030313">
    <property type="term" value="C:cell envelope"/>
    <property type="evidence" value="ECO:0007669"/>
    <property type="project" value="UniProtKB-SubCell"/>
</dbReference>
<dbReference type="PROSITE" id="PS51318">
    <property type="entry name" value="TAT"/>
    <property type="match status" value="1"/>
</dbReference>
<dbReference type="PANTHER" id="PTHR43545">
    <property type="entry name" value="FORMATE DEHYDROGENASE, NITRATE-INDUCIBLE, IRON-SULFUR SUBUNIT"/>
    <property type="match status" value="1"/>
</dbReference>
<feature type="domain" description="4Fe-4S ferredoxin-type" evidence="7">
    <location>
        <begin position="95"/>
        <end position="126"/>
    </location>
</feature>
<keyword evidence="4" id="KW-0677">Repeat</keyword>
<evidence type="ECO:0000256" key="3">
    <source>
        <dbReference type="ARBA" id="ARBA00022723"/>
    </source>
</evidence>
<dbReference type="Gene3D" id="3.30.70.20">
    <property type="match status" value="2"/>
</dbReference>
<dbReference type="Pfam" id="PF13247">
    <property type="entry name" value="Fer4_11"/>
    <property type="match status" value="1"/>
</dbReference>
<dbReference type="AlphaFoldDB" id="A0A7V4TZF4"/>
<keyword evidence="3" id="KW-0479">Metal-binding</keyword>
<evidence type="ECO:0000313" key="8">
    <source>
        <dbReference type="EMBL" id="HGY55221.1"/>
    </source>
</evidence>
<reference evidence="8" key="1">
    <citation type="journal article" date="2020" name="mSystems">
        <title>Genome- and Community-Level Interaction Insights into Carbon Utilization and Element Cycling Functions of Hydrothermarchaeota in Hydrothermal Sediment.</title>
        <authorList>
            <person name="Zhou Z."/>
            <person name="Liu Y."/>
            <person name="Xu W."/>
            <person name="Pan J."/>
            <person name="Luo Z.H."/>
            <person name="Li M."/>
        </authorList>
    </citation>
    <scope>NUCLEOTIDE SEQUENCE [LARGE SCALE GENOMIC DNA]</scope>
    <source>
        <strain evidence="8">HyVt-577</strain>
    </source>
</reference>
<proteinExistence type="predicted"/>
<evidence type="ECO:0000259" key="7">
    <source>
        <dbReference type="PROSITE" id="PS51379"/>
    </source>
</evidence>
<dbReference type="EMBL" id="DRQG01000054">
    <property type="protein sequence ID" value="HGY55221.1"/>
    <property type="molecule type" value="Genomic_DNA"/>
</dbReference>
<protein>
    <submittedName>
        <fullName evidence="8">4Fe-4S dicluster domain-containing protein</fullName>
    </submittedName>
</protein>
<dbReference type="PROSITE" id="PS00198">
    <property type="entry name" value="4FE4S_FER_1"/>
    <property type="match status" value="1"/>
</dbReference>
<dbReference type="SUPFAM" id="SSF54862">
    <property type="entry name" value="4Fe-4S ferredoxins"/>
    <property type="match status" value="1"/>
</dbReference>
<dbReference type="Proteomes" id="UP000885779">
    <property type="component" value="Unassembled WGS sequence"/>
</dbReference>
<comment type="subcellular location">
    <subcellularLocation>
        <location evidence="1">Cell envelope</location>
    </subcellularLocation>
</comment>
<evidence type="ECO:0000256" key="5">
    <source>
        <dbReference type="ARBA" id="ARBA00023004"/>
    </source>
</evidence>
<comment type="caution">
    <text evidence="8">The sequence shown here is derived from an EMBL/GenBank/DDBJ whole genome shotgun (WGS) entry which is preliminary data.</text>
</comment>
<feature type="domain" description="4Fe-4S ferredoxin-type" evidence="7">
    <location>
        <begin position="127"/>
        <end position="156"/>
    </location>
</feature>
<evidence type="ECO:0000256" key="2">
    <source>
        <dbReference type="ARBA" id="ARBA00022485"/>
    </source>
</evidence>
<evidence type="ECO:0000256" key="4">
    <source>
        <dbReference type="ARBA" id="ARBA00022737"/>
    </source>
</evidence>
<dbReference type="CDD" id="cd10561">
    <property type="entry name" value="HybA_like"/>
    <property type="match status" value="1"/>
</dbReference>
<dbReference type="InterPro" id="IPR017896">
    <property type="entry name" value="4Fe4S_Fe-S-bd"/>
</dbReference>
<dbReference type="InterPro" id="IPR051555">
    <property type="entry name" value="FDH_Electron_Transfer_Unit"/>
</dbReference>
<accession>A0A7V4TZF4</accession>
<evidence type="ECO:0000256" key="1">
    <source>
        <dbReference type="ARBA" id="ARBA00004196"/>
    </source>
</evidence>
<evidence type="ECO:0000256" key="6">
    <source>
        <dbReference type="ARBA" id="ARBA00023014"/>
    </source>
</evidence>
<dbReference type="GO" id="GO:0051539">
    <property type="term" value="F:4 iron, 4 sulfur cluster binding"/>
    <property type="evidence" value="ECO:0007669"/>
    <property type="project" value="UniProtKB-KW"/>
</dbReference>
<dbReference type="PANTHER" id="PTHR43545:SF4">
    <property type="entry name" value="IRON-SULFUR PROTEIN"/>
    <property type="match status" value="1"/>
</dbReference>
<keyword evidence="6" id="KW-0411">Iron-sulfur</keyword>
<dbReference type="InterPro" id="IPR017900">
    <property type="entry name" value="4Fe4S_Fe_S_CS"/>
</dbReference>
<dbReference type="PROSITE" id="PS51379">
    <property type="entry name" value="4FE4S_FER_2"/>
    <property type="match status" value="3"/>
</dbReference>
<gene>
    <name evidence="8" type="ORF">ENK44_05960</name>
</gene>
<organism evidence="8">
    <name type="scientific">Caldithrix abyssi</name>
    <dbReference type="NCBI Taxonomy" id="187145"/>
    <lineage>
        <taxon>Bacteria</taxon>
        <taxon>Pseudomonadati</taxon>
        <taxon>Calditrichota</taxon>
        <taxon>Calditrichia</taxon>
        <taxon>Calditrichales</taxon>
        <taxon>Calditrichaceae</taxon>
        <taxon>Caldithrix</taxon>
    </lineage>
</organism>
<name>A0A7V4TZF4_CALAY</name>
<dbReference type="InterPro" id="IPR006311">
    <property type="entry name" value="TAT_signal"/>
</dbReference>